<name>A0A918DW14_9ACTN</name>
<protein>
    <recommendedName>
        <fullName evidence="3">TIR domain-containing protein</fullName>
    </recommendedName>
</protein>
<dbReference type="InterPro" id="IPR035897">
    <property type="entry name" value="Toll_tir_struct_dom_sf"/>
</dbReference>
<reference evidence="1" key="1">
    <citation type="journal article" date="2014" name="Int. J. Syst. Evol. Microbiol.">
        <title>Complete genome sequence of Corynebacterium casei LMG S-19264T (=DSM 44701T), isolated from a smear-ripened cheese.</title>
        <authorList>
            <consortium name="US DOE Joint Genome Institute (JGI-PGF)"/>
            <person name="Walter F."/>
            <person name="Albersmeier A."/>
            <person name="Kalinowski J."/>
            <person name="Ruckert C."/>
        </authorList>
    </citation>
    <scope>NUCLEOTIDE SEQUENCE</scope>
    <source>
        <strain evidence="1">CGMCC 4.7201</strain>
    </source>
</reference>
<gene>
    <name evidence="1" type="ORF">GCM10012280_15240</name>
</gene>
<dbReference type="AlphaFoldDB" id="A0A918DW14"/>
<accession>A0A918DW14</accession>
<dbReference type="Proteomes" id="UP000641932">
    <property type="component" value="Unassembled WGS sequence"/>
</dbReference>
<reference evidence="1" key="2">
    <citation type="submission" date="2020-09" db="EMBL/GenBank/DDBJ databases">
        <authorList>
            <person name="Sun Q."/>
            <person name="Zhou Y."/>
        </authorList>
    </citation>
    <scope>NUCLEOTIDE SEQUENCE</scope>
    <source>
        <strain evidence="1">CGMCC 4.7201</strain>
    </source>
</reference>
<proteinExistence type="predicted"/>
<dbReference type="Gene3D" id="3.40.50.10140">
    <property type="entry name" value="Toll/interleukin-1 receptor homology (TIR) domain"/>
    <property type="match status" value="1"/>
</dbReference>
<evidence type="ECO:0008006" key="3">
    <source>
        <dbReference type="Google" id="ProtNLM"/>
    </source>
</evidence>
<keyword evidence="2" id="KW-1185">Reference proteome</keyword>
<dbReference type="EMBL" id="BMMS01000005">
    <property type="protein sequence ID" value="GGO84234.1"/>
    <property type="molecule type" value="Genomic_DNA"/>
</dbReference>
<comment type="caution">
    <text evidence="1">The sequence shown here is derived from an EMBL/GenBank/DDBJ whole genome shotgun (WGS) entry which is preliminary data.</text>
</comment>
<evidence type="ECO:0000313" key="1">
    <source>
        <dbReference type="EMBL" id="GGO84234.1"/>
    </source>
</evidence>
<dbReference type="SUPFAM" id="SSF52200">
    <property type="entry name" value="Toll/Interleukin receptor TIR domain"/>
    <property type="match status" value="1"/>
</dbReference>
<sequence length="416" mass="45826">MAKPRVFVSHSSNSCDCAGNRCGDYRDAVVELVRDCGCVPVHDGHLLDVGDDWHAKVMAELLGCEGAAIVLSPHALKSPNVMEEALVAIALHEATGGRFRVMVVTLPSTSRRDLKGSLLERLNLRRFDMADWKRDAGPGRPPQRLRNLLEPLAEEYGALPFPRVTEFIAELIKGLAPPVLLETAQLLKVAAPTSMKEHLRYVVSAGLLSERPVEGLGAECALREALGRFLYLLTERERRQEIVDVVVPFARVPTAAARQLHALVEASRPQGRVALLSAQWPATADMYVRRASEMPTRWVMHKPVALSGARFTEELVEDIAGFLSDKLCHGMPCGAEDLRRVMARHEKEKGPITIVLHLQPDPELLRTLVAEFPGLLFVFVHSRLGPGEAATAATHLQSMPLGQEQDMLMTHHDFSG</sequence>
<dbReference type="RefSeq" id="WP_189130759.1">
    <property type="nucleotide sequence ID" value="NZ_BMMS01000005.1"/>
</dbReference>
<organism evidence="1 2">
    <name type="scientific">Wenjunlia tyrosinilytica</name>
    <dbReference type="NCBI Taxonomy" id="1544741"/>
    <lineage>
        <taxon>Bacteria</taxon>
        <taxon>Bacillati</taxon>
        <taxon>Actinomycetota</taxon>
        <taxon>Actinomycetes</taxon>
        <taxon>Kitasatosporales</taxon>
        <taxon>Streptomycetaceae</taxon>
        <taxon>Wenjunlia</taxon>
    </lineage>
</organism>
<evidence type="ECO:0000313" key="2">
    <source>
        <dbReference type="Proteomes" id="UP000641932"/>
    </source>
</evidence>